<feature type="coiled-coil region" evidence="1">
    <location>
        <begin position="55"/>
        <end position="89"/>
    </location>
</feature>
<accession>A0A6B1XWT5</accession>
<dbReference type="EMBL" id="PZZH01000001">
    <property type="protein sequence ID" value="PTN77598.1"/>
    <property type="molecule type" value="Genomic_DNA"/>
</dbReference>
<reference evidence="3 6" key="2">
    <citation type="submission" date="2023-02" db="EMBL/GenBank/DDBJ databases">
        <title>Results of the 2020 Genomic Proficiency Test for the network of European Union Reference Laboratory for Antimicrobial Resistance assessing whole genome sequencing capacities.</title>
        <authorList>
            <person name="Hoffmann M."/>
            <person name="Luo Y."/>
            <person name="Sorensen L.H."/>
            <person name="Pedersen S.K."/>
            <person name="Hendriksen R.S."/>
        </authorList>
    </citation>
    <scope>NUCLEOTIDE SEQUENCE [LARGE SCALE GENOMIC DNA]</scope>
    <source>
        <strain evidence="3 6">GENOMIC22-006</strain>
    </source>
</reference>
<gene>
    <name evidence="2" type="ORF">DAI13_07510</name>
    <name evidence="4" type="ORF">P0083_07315</name>
    <name evidence="3" type="ORF">P0D81_09670</name>
</gene>
<reference evidence="4 7" key="3">
    <citation type="submission" date="2023-03" db="EMBL/GenBank/DDBJ databases">
        <title>Complete genome sequence of an Enterococcus faecalis urinary isolate.</title>
        <authorList>
            <person name="Brauer A.L."/>
            <person name="Armbruster C.E."/>
        </authorList>
    </citation>
    <scope>NUCLEOTIDE SEQUENCE [LARGE SCALE GENOMIC DNA]</scope>
    <source>
        <strain evidence="4 7">3143</strain>
    </source>
</reference>
<dbReference type="EMBL" id="CP119159">
    <property type="protein sequence ID" value="WEH21341.1"/>
    <property type="molecule type" value="Genomic_DNA"/>
</dbReference>
<dbReference type="AlphaFoldDB" id="A0A6B1XWT5"/>
<keyword evidence="1" id="KW-0175">Coiled coil</keyword>
<evidence type="ECO:0000256" key="1">
    <source>
        <dbReference type="SAM" id="Coils"/>
    </source>
</evidence>
<reference evidence="2 5" key="1">
    <citation type="submission" date="2018-04" db="EMBL/GenBank/DDBJ databases">
        <authorList>
            <person name="Van Tyne D."/>
        </authorList>
    </citation>
    <scope>NUCLEOTIDE SEQUENCE [LARGE SCALE GENOMIC DNA]</scope>
    <source>
        <strain evidence="2 5">B2535</strain>
    </source>
</reference>
<evidence type="ECO:0000313" key="2">
    <source>
        <dbReference type="EMBL" id="PTN77598.1"/>
    </source>
</evidence>
<dbReference type="Proteomes" id="UP000244140">
    <property type="component" value="Unassembled WGS sequence"/>
</dbReference>
<evidence type="ECO:0000313" key="4">
    <source>
        <dbReference type="EMBL" id="WER44070.1"/>
    </source>
</evidence>
<dbReference type="RefSeq" id="WP_010706632.1">
    <property type="nucleotide sequence ID" value="NZ_AP031218.1"/>
</dbReference>
<evidence type="ECO:0000313" key="6">
    <source>
        <dbReference type="Proteomes" id="UP001221642"/>
    </source>
</evidence>
<evidence type="ECO:0000313" key="3">
    <source>
        <dbReference type="EMBL" id="WEH21341.1"/>
    </source>
</evidence>
<sequence length="144" mass="16158">MKKIWQFGRTGGTELQVSDDFPVQVPFTDVAPLTNVNLEDQFFIPSENRWKEISNQLDKENLDNLSILYKNLEKDNELLKAKADNLALLNSKLMLNDLNIQKENTLLKAKANDLAEIGAKSMLSIVQITGEIGKINEQLKGGAK</sequence>
<organism evidence="2 5">
    <name type="scientific">Enterococcus faecalis</name>
    <name type="common">Streptococcus faecalis</name>
    <dbReference type="NCBI Taxonomy" id="1351"/>
    <lineage>
        <taxon>Bacteria</taxon>
        <taxon>Bacillati</taxon>
        <taxon>Bacillota</taxon>
        <taxon>Bacilli</taxon>
        <taxon>Lactobacillales</taxon>
        <taxon>Enterococcaceae</taxon>
        <taxon>Enterococcus</taxon>
    </lineage>
</organism>
<dbReference type="EMBL" id="CP119528">
    <property type="protein sequence ID" value="WER44070.1"/>
    <property type="molecule type" value="Genomic_DNA"/>
</dbReference>
<proteinExistence type="predicted"/>
<protein>
    <submittedName>
        <fullName evidence="2">Uncharacterized protein</fullName>
    </submittedName>
</protein>
<evidence type="ECO:0000313" key="5">
    <source>
        <dbReference type="Proteomes" id="UP000244140"/>
    </source>
</evidence>
<name>A0A6B1XWT5_ENTFL</name>
<evidence type="ECO:0000313" key="7">
    <source>
        <dbReference type="Proteomes" id="UP001222182"/>
    </source>
</evidence>
<dbReference type="Proteomes" id="UP001222182">
    <property type="component" value="Chromosome"/>
</dbReference>
<dbReference type="Proteomes" id="UP001221642">
    <property type="component" value="Chromosome"/>
</dbReference>